<dbReference type="PRINTS" id="PR00722">
    <property type="entry name" value="CHYMOTRYPSIN"/>
</dbReference>
<proteinExistence type="predicted"/>
<dbReference type="InterPro" id="IPR009003">
    <property type="entry name" value="Peptidase_S1_PA"/>
</dbReference>
<dbReference type="EMBL" id="JTDE01006520">
    <property type="protein sequence ID" value="KAF7243349.1"/>
    <property type="molecule type" value="Genomic_DNA"/>
</dbReference>
<dbReference type="PANTHER" id="PTHR24252">
    <property type="entry name" value="ACROSIN-RELATED"/>
    <property type="match status" value="1"/>
</dbReference>
<keyword evidence="4" id="KW-1185">Reference proteome</keyword>
<dbReference type="Proteomes" id="UP000822476">
    <property type="component" value="Unassembled WGS sequence"/>
</dbReference>
<feature type="domain" description="Peptidase S1" evidence="2">
    <location>
        <begin position="78"/>
        <end position="326"/>
    </location>
</feature>
<evidence type="ECO:0000259" key="2">
    <source>
        <dbReference type="PROSITE" id="PS50240"/>
    </source>
</evidence>
<evidence type="ECO:0000313" key="3">
    <source>
        <dbReference type="EMBL" id="KAF7243349.1"/>
    </source>
</evidence>
<keyword evidence="1" id="KW-1015">Disulfide bond</keyword>
<name>A0A8S9YRU7_9TREM</name>
<dbReference type="PROSITE" id="PS50240">
    <property type="entry name" value="TRYPSIN_DOM"/>
    <property type="match status" value="1"/>
</dbReference>
<comment type="caution">
    <text evidence="3">The sequence shown here is derived from an EMBL/GenBank/DDBJ whole genome shotgun (WGS) entry which is preliminary data.</text>
</comment>
<dbReference type="GO" id="GO:0004252">
    <property type="term" value="F:serine-type endopeptidase activity"/>
    <property type="evidence" value="ECO:0007669"/>
    <property type="project" value="InterPro"/>
</dbReference>
<accession>A0A8S9YRU7</accession>
<dbReference type="InterPro" id="IPR001314">
    <property type="entry name" value="Peptidase_S1A"/>
</dbReference>
<dbReference type="PROSITE" id="PS00134">
    <property type="entry name" value="TRYPSIN_HIS"/>
    <property type="match status" value="1"/>
</dbReference>
<dbReference type="InterPro" id="IPR018114">
    <property type="entry name" value="TRYPSIN_HIS"/>
</dbReference>
<gene>
    <name evidence="3" type="ORF">EG68_09408</name>
</gene>
<reference evidence="3" key="1">
    <citation type="submission" date="2019-07" db="EMBL/GenBank/DDBJ databases">
        <title>Annotation for the trematode Paragonimus miyazaki's.</title>
        <authorList>
            <person name="Choi Y.-J."/>
        </authorList>
    </citation>
    <scope>NUCLEOTIDE SEQUENCE</scope>
    <source>
        <strain evidence="3">Japan</strain>
    </source>
</reference>
<dbReference type="InterPro" id="IPR043504">
    <property type="entry name" value="Peptidase_S1_PA_chymotrypsin"/>
</dbReference>
<organism evidence="3 4">
    <name type="scientific">Paragonimus skrjabini miyazakii</name>
    <dbReference type="NCBI Taxonomy" id="59628"/>
    <lineage>
        <taxon>Eukaryota</taxon>
        <taxon>Metazoa</taxon>
        <taxon>Spiralia</taxon>
        <taxon>Lophotrochozoa</taxon>
        <taxon>Platyhelminthes</taxon>
        <taxon>Trematoda</taxon>
        <taxon>Digenea</taxon>
        <taxon>Plagiorchiida</taxon>
        <taxon>Troglotremata</taxon>
        <taxon>Troglotrematidae</taxon>
        <taxon>Paragonimus</taxon>
    </lineage>
</organism>
<dbReference type="SUPFAM" id="SSF50494">
    <property type="entry name" value="Trypsin-like serine proteases"/>
    <property type="match status" value="1"/>
</dbReference>
<dbReference type="AlphaFoldDB" id="A0A8S9YRU7"/>
<dbReference type="InterPro" id="IPR001254">
    <property type="entry name" value="Trypsin_dom"/>
</dbReference>
<dbReference type="PANTHER" id="PTHR24252:SF7">
    <property type="entry name" value="HYALIN"/>
    <property type="match status" value="1"/>
</dbReference>
<dbReference type="Gene3D" id="2.40.10.10">
    <property type="entry name" value="Trypsin-like serine proteases"/>
    <property type="match status" value="1"/>
</dbReference>
<dbReference type="GO" id="GO:0006508">
    <property type="term" value="P:proteolysis"/>
    <property type="evidence" value="ECO:0007669"/>
    <property type="project" value="InterPro"/>
</dbReference>
<sequence>MPDAQLCESALSVQNKTSKRVINGTPAQDGRVPWAGQMKATEQGSLLIMIIIILFIPMPDAQLCESALSVQNKTSKRVINGTPAQDGRVPWAGQMKATEQGSNLNNCGVTVISTQWLLTAAHCFYENSECVLKISLVVFVRFIYTSPTALIRVYYDKVLVGSYSVHLTFLYTGNLLNDIALIKVRSQIPIDGTFIAIASLPPAENGNNIPEAGSVNYVVGWGCMQEGGNVVDRAQVIELRINIQEECANSFGYDLMSDVTRFCAGYFQQNRGVCPGDSGSGLITFQNQTPMVVGVVSGGVKQRASSMPAKFTRVAPFVSWIRQYVG</sequence>
<evidence type="ECO:0000313" key="4">
    <source>
        <dbReference type="Proteomes" id="UP000822476"/>
    </source>
</evidence>
<dbReference type="OrthoDB" id="414661at2759"/>
<dbReference type="Pfam" id="PF00089">
    <property type="entry name" value="Trypsin"/>
    <property type="match status" value="1"/>
</dbReference>
<evidence type="ECO:0000256" key="1">
    <source>
        <dbReference type="ARBA" id="ARBA00023157"/>
    </source>
</evidence>
<dbReference type="SMART" id="SM00020">
    <property type="entry name" value="Tryp_SPc"/>
    <property type="match status" value="1"/>
</dbReference>
<protein>
    <recommendedName>
        <fullName evidence="2">Peptidase S1 domain-containing protein</fullName>
    </recommendedName>
</protein>